<evidence type="ECO:0000313" key="2">
    <source>
        <dbReference type="Proteomes" id="UP000035088"/>
    </source>
</evidence>
<sequence>MSRTNIDIDEDACRAVMVRYRFSTKREAVNFALRSMADEPLSVDEARQLRGSGWDGDLDTMRDGRDW</sequence>
<dbReference type="Pfam" id="PF09957">
    <property type="entry name" value="VapB_antitoxin"/>
    <property type="match status" value="1"/>
</dbReference>
<evidence type="ECO:0008006" key="3">
    <source>
        <dbReference type="Google" id="ProtNLM"/>
    </source>
</evidence>
<dbReference type="AlphaFoldDB" id="G7GYD3"/>
<accession>G7GYD3</accession>
<evidence type="ECO:0000313" key="1">
    <source>
        <dbReference type="EMBL" id="GAB08608.1"/>
    </source>
</evidence>
<dbReference type="InterPro" id="IPR019239">
    <property type="entry name" value="VapB_antitoxin"/>
</dbReference>
<gene>
    <name evidence="1" type="ORF">GOARA_013_00520</name>
</gene>
<proteinExistence type="predicted"/>
<dbReference type="OrthoDB" id="4563074at2"/>
<dbReference type="RefSeq" id="WP_007320685.1">
    <property type="nucleotide sequence ID" value="NZ_BAEE01000013.1"/>
</dbReference>
<organism evidence="1 2">
    <name type="scientific">Gordonia araii NBRC 100433</name>
    <dbReference type="NCBI Taxonomy" id="1073574"/>
    <lineage>
        <taxon>Bacteria</taxon>
        <taxon>Bacillati</taxon>
        <taxon>Actinomycetota</taxon>
        <taxon>Actinomycetes</taxon>
        <taxon>Mycobacteriales</taxon>
        <taxon>Gordoniaceae</taxon>
        <taxon>Gordonia</taxon>
    </lineage>
</organism>
<dbReference type="STRING" id="1073574.GOARA_013_00520"/>
<name>G7GYD3_9ACTN</name>
<keyword evidence="2" id="KW-1185">Reference proteome</keyword>
<reference evidence="1 2" key="1">
    <citation type="submission" date="2011-11" db="EMBL/GenBank/DDBJ databases">
        <title>Whole genome shotgun sequence of Gordonia araii NBRC 100433.</title>
        <authorList>
            <person name="Yoshida Y."/>
            <person name="Hosoyama A."/>
            <person name="Tsuchikane K."/>
            <person name="Katsumata H."/>
            <person name="Yamazaki S."/>
            <person name="Fujita N."/>
        </authorList>
    </citation>
    <scope>NUCLEOTIDE SEQUENCE [LARGE SCALE GENOMIC DNA]</scope>
    <source>
        <strain evidence="1 2">NBRC 100433</strain>
    </source>
</reference>
<dbReference type="Proteomes" id="UP000035088">
    <property type="component" value="Unassembled WGS sequence"/>
</dbReference>
<dbReference type="EMBL" id="BAEE01000013">
    <property type="protein sequence ID" value="GAB08608.1"/>
    <property type="molecule type" value="Genomic_DNA"/>
</dbReference>
<comment type="caution">
    <text evidence="1">The sequence shown here is derived from an EMBL/GenBank/DDBJ whole genome shotgun (WGS) entry which is preliminary data.</text>
</comment>
<protein>
    <recommendedName>
        <fullName evidence="3">Type II toxin-antitoxin system VapB family antitoxin</fullName>
    </recommendedName>
</protein>